<dbReference type="PROSITE" id="PS50158">
    <property type="entry name" value="ZF_CCHC"/>
    <property type="match status" value="1"/>
</dbReference>
<feature type="region of interest" description="Disordered" evidence="2">
    <location>
        <begin position="205"/>
        <end position="230"/>
    </location>
</feature>
<reference evidence="4 5" key="1">
    <citation type="submission" date="2024-10" db="EMBL/GenBank/DDBJ databases">
        <authorList>
            <person name="Kim D."/>
        </authorList>
    </citation>
    <scope>NUCLEOTIDE SEQUENCE [LARGE SCALE GENOMIC DNA]</scope>
    <source>
        <strain evidence="4">BH-2024</strain>
    </source>
</reference>
<dbReference type="GO" id="GO:0008270">
    <property type="term" value="F:zinc ion binding"/>
    <property type="evidence" value="ECO:0007669"/>
    <property type="project" value="UniProtKB-KW"/>
</dbReference>
<dbReference type="Proteomes" id="UP001620626">
    <property type="component" value="Unassembled WGS sequence"/>
</dbReference>
<evidence type="ECO:0000256" key="1">
    <source>
        <dbReference type="PROSITE-ProRule" id="PRU00047"/>
    </source>
</evidence>
<dbReference type="InterPro" id="IPR001878">
    <property type="entry name" value="Znf_CCHC"/>
</dbReference>
<keyword evidence="5" id="KW-1185">Reference proteome</keyword>
<comment type="caution">
    <text evidence="4">The sequence shown here is derived from an EMBL/GenBank/DDBJ whole genome shotgun (WGS) entry which is preliminary data.</text>
</comment>
<proteinExistence type="predicted"/>
<organism evidence="4 5">
    <name type="scientific">Heterodera trifolii</name>
    <dbReference type="NCBI Taxonomy" id="157864"/>
    <lineage>
        <taxon>Eukaryota</taxon>
        <taxon>Metazoa</taxon>
        <taxon>Ecdysozoa</taxon>
        <taxon>Nematoda</taxon>
        <taxon>Chromadorea</taxon>
        <taxon>Rhabditida</taxon>
        <taxon>Tylenchina</taxon>
        <taxon>Tylenchomorpha</taxon>
        <taxon>Tylenchoidea</taxon>
        <taxon>Heteroderidae</taxon>
        <taxon>Heteroderinae</taxon>
        <taxon>Heterodera</taxon>
    </lineage>
</organism>
<accession>A0ABD2KYR9</accession>
<dbReference type="InterPro" id="IPR036875">
    <property type="entry name" value="Znf_CCHC_sf"/>
</dbReference>
<evidence type="ECO:0000259" key="3">
    <source>
        <dbReference type="PROSITE" id="PS50158"/>
    </source>
</evidence>
<protein>
    <recommendedName>
        <fullName evidence="3">CCHC-type domain-containing protein</fullName>
    </recommendedName>
</protein>
<evidence type="ECO:0000256" key="2">
    <source>
        <dbReference type="SAM" id="MobiDB-lite"/>
    </source>
</evidence>
<keyword evidence="1" id="KW-0862">Zinc</keyword>
<sequence length="245" mass="27927">MSFSHGACGNCGEHGHRRAECPQALCDCCGQAGHWVQHCKVEAAAKCCVACSVRQHKAADCWVLESMNIRLKSARKMLHLGRSTLKFAGRAETRRTVTVLSVTVGGERQTQHIETIKRYAEKAWELQWNVPVYRREKKERVSLQCTRCKVPRLFCVVSMCRSLAFHRNSPSQCYHTISDGFVDVRHSFPITPRRQFRHHNAVGHLLPSPRRQSHHHNANGPSLPRHFAARHPTRPNSLLAHWPLL</sequence>
<dbReference type="EMBL" id="JBICBT010000616">
    <property type="protein sequence ID" value="KAL3107424.1"/>
    <property type="molecule type" value="Genomic_DNA"/>
</dbReference>
<evidence type="ECO:0000313" key="4">
    <source>
        <dbReference type="EMBL" id="KAL3107424.1"/>
    </source>
</evidence>
<name>A0ABD2KYR9_9BILA</name>
<gene>
    <name evidence="4" type="ORF">niasHT_014141</name>
</gene>
<dbReference type="SMART" id="SM00343">
    <property type="entry name" value="ZnF_C2HC"/>
    <property type="match status" value="3"/>
</dbReference>
<dbReference type="AlphaFoldDB" id="A0ABD2KYR9"/>
<evidence type="ECO:0000313" key="5">
    <source>
        <dbReference type="Proteomes" id="UP001620626"/>
    </source>
</evidence>
<dbReference type="Gene3D" id="4.10.60.10">
    <property type="entry name" value="Zinc finger, CCHC-type"/>
    <property type="match status" value="1"/>
</dbReference>
<keyword evidence="1" id="KW-0863">Zinc-finger</keyword>
<dbReference type="GO" id="GO:0019899">
    <property type="term" value="F:enzyme binding"/>
    <property type="evidence" value="ECO:0007669"/>
    <property type="project" value="UniProtKB-ARBA"/>
</dbReference>
<keyword evidence="1" id="KW-0479">Metal-binding</keyword>
<dbReference type="SUPFAM" id="SSF57756">
    <property type="entry name" value="Retrovirus zinc finger-like domains"/>
    <property type="match status" value="1"/>
</dbReference>
<feature type="domain" description="CCHC-type" evidence="3">
    <location>
        <begin position="8"/>
        <end position="23"/>
    </location>
</feature>